<dbReference type="Proteomes" id="UP000814033">
    <property type="component" value="Unassembled WGS sequence"/>
</dbReference>
<protein>
    <submittedName>
        <fullName evidence="1">Uncharacterized protein</fullName>
    </submittedName>
</protein>
<comment type="caution">
    <text evidence="1">The sequence shown here is derived from an EMBL/GenBank/DDBJ whole genome shotgun (WGS) entry which is preliminary data.</text>
</comment>
<reference evidence="1" key="2">
    <citation type="journal article" date="2022" name="New Phytol.">
        <title>Evolutionary transition to the ectomycorrhizal habit in the genomes of a hyperdiverse lineage of mushroom-forming fungi.</title>
        <authorList>
            <person name="Looney B."/>
            <person name="Miyauchi S."/>
            <person name="Morin E."/>
            <person name="Drula E."/>
            <person name="Courty P.E."/>
            <person name="Kohler A."/>
            <person name="Kuo A."/>
            <person name="LaButti K."/>
            <person name="Pangilinan J."/>
            <person name="Lipzen A."/>
            <person name="Riley R."/>
            <person name="Andreopoulos W."/>
            <person name="He G."/>
            <person name="Johnson J."/>
            <person name="Nolan M."/>
            <person name="Tritt A."/>
            <person name="Barry K.W."/>
            <person name="Grigoriev I.V."/>
            <person name="Nagy L.G."/>
            <person name="Hibbett D."/>
            <person name="Henrissat B."/>
            <person name="Matheny P.B."/>
            <person name="Labbe J."/>
            <person name="Martin F.M."/>
        </authorList>
    </citation>
    <scope>NUCLEOTIDE SEQUENCE</scope>
    <source>
        <strain evidence="1">FP105234-sp</strain>
    </source>
</reference>
<organism evidence="1 2">
    <name type="scientific">Auriscalpium vulgare</name>
    <dbReference type="NCBI Taxonomy" id="40419"/>
    <lineage>
        <taxon>Eukaryota</taxon>
        <taxon>Fungi</taxon>
        <taxon>Dikarya</taxon>
        <taxon>Basidiomycota</taxon>
        <taxon>Agaricomycotina</taxon>
        <taxon>Agaricomycetes</taxon>
        <taxon>Russulales</taxon>
        <taxon>Auriscalpiaceae</taxon>
        <taxon>Auriscalpium</taxon>
    </lineage>
</organism>
<accession>A0ACB8R311</accession>
<evidence type="ECO:0000313" key="1">
    <source>
        <dbReference type="EMBL" id="KAI0038413.1"/>
    </source>
</evidence>
<sequence length="336" mass="35956">MRATPSPPSATASTPASSNFLARVIDRRRRQISKTGKTRLPPERVACHPLSGQKDIPGAASHRPASVPSAIKSTSSAHPQPHAKCGRATGPPRSPSSKVTLNVLLTDTVGAAISTCRPRRQPSQPLGASTRDLRRWHSNTTPAAPCVSQEHPTTTVHALCPLIDSFSGVKASRSPSTVDVRPCHRHLPVCATLPLALRPDVPRTHGHRAIHSWFSWLLDQSREACVIPRPTTLLIVPHAARPAPTILGSNPALHTHPSSSTTHARARPSRPRLEPSTVNRSPSIVTEHELADPTLVLGADDCGPVPRLRLHPTPLSAPGLYLPRAGVEISWPVIAT</sequence>
<proteinExistence type="predicted"/>
<name>A0ACB8R311_9AGAM</name>
<reference evidence="1" key="1">
    <citation type="submission" date="2021-02" db="EMBL/GenBank/DDBJ databases">
        <authorList>
            <consortium name="DOE Joint Genome Institute"/>
            <person name="Ahrendt S."/>
            <person name="Looney B.P."/>
            <person name="Miyauchi S."/>
            <person name="Morin E."/>
            <person name="Drula E."/>
            <person name="Courty P.E."/>
            <person name="Chicoki N."/>
            <person name="Fauchery L."/>
            <person name="Kohler A."/>
            <person name="Kuo A."/>
            <person name="Labutti K."/>
            <person name="Pangilinan J."/>
            <person name="Lipzen A."/>
            <person name="Riley R."/>
            <person name="Andreopoulos W."/>
            <person name="He G."/>
            <person name="Johnson J."/>
            <person name="Barry K.W."/>
            <person name="Grigoriev I.V."/>
            <person name="Nagy L."/>
            <person name="Hibbett D."/>
            <person name="Henrissat B."/>
            <person name="Matheny P.B."/>
            <person name="Labbe J."/>
            <person name="Martin F."/>
        </authorList>
    </citation>
    <scope>NUCLEOTIDE SEQUENCE</scope>
    <source>
        <strain evidence="1">FP105234-sp</strain>
    </source>
</reference>
<evidence type="ECO:0000313" key="2">
    <source>
        <dbReference type="Proteomes" id="UP000814033"/>
    </source>
</evidence>
<keyword evidence="2" id="KW-1185">Reference proteome</keyword>
<gene>
    <name evidence="1" type="ORF">FA95DRAFT_1223626</name>
</gene>
<dbReference type="EMBL" id="MU276507">
    <property type="protein sequence ID" value="KAI0038413.1"/>
    <property type="molecule type" value="Genomic_DNA"/>
</dbReference>